<name>A0A103Q2F6_9BURK</name>
<comment type="caution">
    <text evidence="2">The sequence shown here is derived from an EMBL/GenBank/DDBJ whole genome shotgun (WGS) entry which is preliminary data.</text>
</comment>
<gene>
    <name evidence="2" type="ORF">WL29_02720</name>
</gene>
<dbReference type="InterPro" id="IPR057190">
    <property type="entry name" value="DUF7868"/>
</dbReference>
<accession>A0A103Q2F6</accession>
<evidence type="ECO:0000313" key="3">
    <source>
        <dbReference type="Proteomes" id="UP000060630"/>
    </source>
</evidence>
<protein>
    <recommendedName>
        <fullName evidence="1">DUF7868 domain-containing protein</fullName>
    </recommendedName>
</protein>
<dbReference type="Proteomes" id="UP000060630">
    <property type="component" value="Unassembled WGS sequence"/>
</dbReference>
<proteinExistence type="predicted"/>
<reference evidence="2 3" key="1">
    <citation type="submission" date="2015-11" db="EMBL/GenBank/DDBJ databases">
        <title>Expanding the genomic diversity of Burkholderia species for the development of highly accurate diagnostics.</title>
        <authorList>
            <person name="Sahl J."/>
            <person name="Keim P."/>
            <person name="Wagner D."/>
        </authorList>
    </citation>
    <scope>NUCLEOTIDE SEQUENCE [LARGE SCALE GENOMIC DNA]</scope>
    <source>
        <strain evidence="2 3">MSMB2087WGS</strain>
    </source>
</reference>
<evidence type="ECO:0000313" key="2">
    <source>
        <dbReference type="EMBL" id="KWA74113.1"/>
    </source>
</evidence>
<evidence type="ECO:0000259" key="1">
    <source>
        <dbReference type="Pfam" id="PF25271"/>
    </source>
</evidence>
<feature type="domain" description="DUF7868" evidence="1">
    <location>
        <begin position="16"/>
        <end position="165"/>
    </location>
</feature>
<dbReference type="RefSeq" id="WP_059652219.1">
    <property type="nucleotide sequence ID" value="NZ_LPBG01000123.1"/>
</dbReference>
<organism evidence="2 3">
    <name type="scientific">Burkholderia ubonensis</name>
    <dbReference type="NCBI Taxonomy" id="101571"/>
    <lineage>
        <taxon>Bacteria</taxon>
        <taxon>Pseudomonadati</taxon>
        <taxon>Pseudomonadota</taxon>
        <taxon>Betaproteobacteria</taxon>
        <taxon>Burkholderiales</taxon>
        <taxon>Burkholderiaceae</taxon>
        <taxon>Burkholderia</taxon>
        <taxon>Burkholderia cepacia complex</taxon>
    </lineage>
</organism>
<dbReference type="Pfam" id="PF25271">
    <property type="entry name" value="DUF7868"/>
    <property type="match status" value="1"/>
</dbReference>
<sequence>MTDSSNATGPRRSLRVIAASDAPILVQRDGVAVPLRIDRAAVVALASEQAAHAGDESLFRFYLMLERVRGTHDATVLQAFLRTQGATCAGHSQDTYLASVGLFGLRRASADDSSEGLLYYLDVTSHAALLQSAIALADAHLRVSIRPRQALPGGVAIDIGRICICVEHIGA</sequence>
<dbReference type="AlphaFoldDB" id="A0A103Q2F6"/>
<dbReference type="EMBL" id="LPHD01000186">
    <property type="protein sequence ID" value="KWA74113.1"/>
    <property type="molecule type" value="Genomic_DNA"/>
</dbReference>